<protein>
    <submittedName>
        <fullName evidence="1">Uncharacterized protein</fullName>
    </submittedName>
</protein>
<proteinExistence type="predicted"/>
<evidence type="ECO:0000313" key="1">
    <source>
        <dbReference type="EMBL" id="CAE0445076.1"/>
    </source>
</evidence>
<organism evidence="1">
    <name type="scientific">Aplanochytrium stocchinoi</name>
    <dbReference type="NCBI Taxonomy" id="215587"/>
    <lineage>
        <taxon>Eukaryota</taxon>
        <taxon>Sar</taxon>
        <taxon>Stramenopiles</taxon>
        <taxon>Bigyra</taxon>
        <taxon>Labyrinthulomycetes</taxon>
        <taxon>Thraustochytrida</taxon>
        <taxon>Thraustochytriidae</taxon>
        <taxon>Aplanochytrium</taxon>
    </lineage>
</organism>
<accession>A0A7S3V1C3</accession>
<reference evidence="1" key="1">
    <citation type="submission" date="2021-01" db="EMBL/GenBank/DDBJ databases">
        <authorList>
            <person name="Corre E."/>
            <person name="Pelletier E."/>
            <person name="Niang G."/>
            <person name="Scheremetjew M."/>
            <person name="Finn R."/>
            <person name="Kale V."/>
            <person name="Holt S."/>
            <person name="Cochrane G."/>
            <person name="Meng A."/>
            <person name="Brown T."/>
            <person name="Cohen L."/>
        </authorList>
    </citation>
    <scope>NUCLEOTIDE SEQUENCE</scope>
    <source>
        <strain evidence="1">GSBS06</strain>
    </source>
</reference>
<sequence>MNRQIICCLKLGNVKVCGNTLVSAERYLRDVCCFAGWTTKDVCSEEGFKCNYCTVHDCKSTCQVIDLKEPEAPVPARKHKFLYEILGESIKILPRTSPLQPFY</sequence>
<gene>
    <name evidence="1" type="ORF">ASTO00021_LOCUS15107</name>
</gene>
<dbReference type="AlphaFoldDB" id="A0A7S3V1C3"/>
<dbReference type="EMBL" id="HBIN01019810">
    <property type="protein sequence ID" value="CAE0445076.1"/>
    <property type="molecule type" value="Transcribed_RNA"/>
</dbReference>
<name>A0A7S3V1C3_9STRA</name>